<dbReference type="OrthoDB" id="10260024at2759"/>
<evidence type="ECO:0000256" key="1">
    <source>
        <dbReference type="ARBA" id="ARBA00006322"/>
    </source>
</evidence>
<dbReference type="Pfam" id="PF14956">
    <property type="entry name" value="DUF4505"/>
    <property type="match status" value="1"/>
</dbReference>
<dbReference type="EMBL" id="JAAAHY010000693">
    <property type="protein sequence ID" value="KAF9959072.1"/>
    <property type="molecule type" value="Genomic_DNA"/>
</dbReference>
<dbReference type="AlphaFoldDB" id="A0A9P6J267"/>
<organism evidence="2 3">
    <name type="scientific">Mortierella alpina</name>
    <name type="common">Oleaginous fungus</name>
    <name type="synonym">Mortierella renispora</name>
    <dbReference type="NCBI Taxonomy" id="64518"/>
    <lineage>
        <taxon>Eukaryota</taxon>
        <taxon>Fungi</taxon>
        <taxon>Fungi incertae sedis</taxon>
        <taxon>Mucoromycota</taxon>
        <taxon>Mortierellomycotina</taxon>
        <taxon>Mortierellomycetes</taxon>
        <taxon>Mortierellales</taxon>
        <taxon>Mortierellaceae</taxon>
        <taxon>Mortierella</taxon>
    </lineage>
</organism>
<comment type="similarity">
    <text evidence="1">Belongs to the UPF0598 family.</text>
</comment>
<sequence length="243" mass="27441">MPLLIPRGIVVRPSFTLAGAWKRHPHRCKLPLPQSLAASWLRTHTVKSETAGPLDHAQCLYDRGKRPDPDATRYLQALNIRPYFYFIDVHGQVFLQDTHPKNFTSCYKDPKFLDFFIRRIRPNNTTHFPEYTWQSPCGKEINFVEAADTPVVFHGLRDGQLMWAGTLKTPFLPDKLCVSKSSGRLYHPLPESMIVQPSAEGSDASSLGLGLLKSSVVLSELAAGLDQDSIEWKGQRFALRRIA</sequence>
<evidence type="ECO:0000313" key="2">
    <source>
        <dbReference type="EMBL" id="KAF9959072.1"/>
    </source>
</evidence>
<dbReference type="PANTHER" id="PTHR31449">
    <property type="entry name" value="UPF0598 PROTEIN C8ORF82"/>
    <property type="match status" value="1"/>
</dbReference>
<comment type="caution">
    <text evidence="2">The sequence shown here is derived from an EMBL/GenBank/DDBJ whole genome shotgun (WGS) entry which is preliminary data.</text>
</comment>
<dbReference type="Proteomes" id="UP000738359">
    <property type="component" value="Unassembled WGS sequence"/>
</dbReference>
<dbReference type="PANTHER" id="PTHR31449:SF3">
    <property type="entry name" value="UPF0598 PROTEIN C8ORF82"/>
    <property type="match status" value="1"/>
</dbReference>
<protein>
    <submittedName>
        <fullName evidence="2">Uncharacterized protein</fullName>
    </submittedName>
</protein>
<name>A0A9P6J267_MORAP</name>
<gene>
    <name evidence="2" type="ORF">BGZ70_008981</name>
</gene>
<dbReference type="InterPro" id="IPR028108">
    <property type="entry name" value="DUF4505"/>
</dbReference>
<accession>A0A9P6J267</accession>
<evidence type="ECO:0000313" key="3">
    <source>
        <dbReference type="Proteomes" id="UP000738359"/>
    </source>
</evidence>
<keyword evidence="3" id="KW-1185">Reference proteome</keyword>
<proteinExistence type="inferred from homology"/>
<reference evidence="2" key="1">
    <citation type="journal article" date="2020" name="Fungal Divers.">
        <title>Resolving the Mortierellaceae phylogeny through synthesis of multi-gene phylogenetics and phylogenomics.</title>
        <authorList>
            <person name="Vandepol N."/>
            <person name="Liber J."/>
            <person name="Desiro A."/>
            <person name="Na H."/>
            <person name="Kennedy M."/>
            <person name="Barry K."/>
            <person name="Grigoriev I.V."/>
            <person name="Miller A.N."/>
            <person name="O'Donnell K."/>
            <person name="Stajich J.E."/>
            <person name="Bonito G."/>
        </authorList>
    </citation>
    <scope>NUCLEOTIDE SEQUENCE</scope>
    <source>
        <strain evidence="2">CK1249</strain>
    </source>
</reference>